<gene>
    <name evidence="1" type="ORF">MNBD_GAMMA21-2598</name>
</gene>
<protein>
    <submittedName>
        <fullName evidence="1">Uncharacterized protein</fullName>
    </submittedName>
</protein>
<proteinExistence type="predicted"/>
<dbReference type="Gene3D" id="3.40.190.10">
    <property type="entry name" value="Periplasmic binding protein-like II"/>
    <property type="match status" value="2"/>
</dbReference>
<organism evidence="1">
    <name type="scientific">hydrothermal vent metagenome</name>
    <dbReference type="NCBI Taxonomy" id="652676"/>
    <lineage>
        <taxon>unclassified sequences</taxon>
        <taxon>metagenomes</taxon>
        <taxon>ecological metagenomes</taxon>
    </lineage>
</organism>
<evidence type="ECO:0000313" key="1">
    <source>
        <dbReference type="EMBL" id="VAW98132.1"/>
    </source>
</evidence>
<accession>A0A3B1ADU7</accession>
<dbReference type="AlphaFoldDB" id="A0A3B1ADU7"/>
<dbReference type="Pfam" id="PF12974">
    <property type="entry name" value="Phosphonate-bd"/>
    <property type="match status" value="1"/>
</dbReference>
<name>A0A3B1ADU7_9ZZZZ</name>
<dbReference type="SUPFAM" id="SSF53850">
    <property type="entry name" value="Periplasmic binding protein-like II"/>
    <property type="match status" value="1"/>
</dbReference>
<dbReference type="EMBL" id="UOFR01000057">
    <property type="protein sequence ID" value="VAW98132.1"/>
    <property type="molecule type" value="Genomic_DNA"/>
</dbReference>
<sequence>MIPSHLIKWCLSVVFLLLFQGAMAKDLVLTAPPREKPEAGQKLYGPIAIHLSKLLGQKVVYEHPKNWLNYQHAMRNDKFDIVFDGPHFISWRMAHLGHDVLVKLPGKLGFFLVAGKDDNEILRTKDLVGKKICGISPPNLSTLSVIAAYPNPVQQPVIKGIKGGMRAVEKAYLSGVCRAAVFRDAFFKKKLEASTREKVKIIYRSNPLPNQGISASKRLTDRQKSLIVQSFTQGDGIKVSNGLLRRFGGKAKKFKKATTSEYLGHNLLLEGVIFGW</sequence>
<reference evidence="1" key="1">
    <citation type="submission" date="2018-06" db="EMBL/GenBank/DDBJ databases">
        <authorList>
            <person name="Zhirakovskaya E."/>
        </authorList>
    </citation>
    <scope>NUCLEOTIDE SEQUENCE</scope>
</reference>